<evidence type="ECO:0000256" key="4">
    <source>
        <dbReference type="ARBA" id="ARBA00022679"/>
    </source>
</evidence>
<comment type="pathway">
    <text evidence="1">Carbohydrate acid metabolism.</text>
</comment>
<dbReference type="PANTHER" id="PTHR43442">
    <property type="entry name" value="GLUCONOKINASE-RELATED"/>
    <property type="match status" value="1"/>
</dbReference>
<keyword evidence="4 10" id="KW-0808">Transferase</keyword>
<protein>
    <recommendedName>
        <fullName evidence="3 10">Gluconokinase</fullName>
        <ecNumber evidence="3 10">2.7.1.12</ecNumber>
    </recommendedName>
</protein>
<evidence type="ECO:0000256" key="8">
    <source>
        <dbReference type="ARBA" id="ARBA00023064"/>
    </source>
</evidence>
<keyword evidence="5 10" id="KW-0547">Nucleotide-binding</keyword>
<evidence type="ECO:0000256" key="9">
    <source>
        <dbReference type="ARBA" id="ARBA00048090"/>
    </source>
</evidence>
<evidence type="ECO:0000256" key="3">
    <source>
        <dbReference type="ARBA" id="ARBA00012054"/>
    </source>
</evidence>
<dbReference type="InterPro" id="IPR027417">
    <property type="entry name" value="P-loop_NTPase"/>
</dbReference>
<dbReference type="CDD" id="cd02021">
    <property type="entry name" value="GntK"/>
    <property type="match status" value="1"/>
</dbReference>
<dbReference type="InterPro" id="IPR006001">
    <property type="entry name" value="Therm_gnt_kin"/>
</dbReference>
<sequence length="161" mass="18412">MNTVFYVMGVSGSGKSTVGKLIAESLEIPFFDGDDFHPKENIVKMSNGMPLNDEDRQGWLLNLNDLAINQLKQNSCVIVCSALKEKYRELLSATIETHVKWIHLVGSYHQILNRMNKRENHFMSSNMLQSQFDTLEAPQYAINVDINLKPNEIIKHIIKHI</sequence>
<proteinExistence type="inferred from homology"/>
<dbReference type="GO" id="GO:0005737">
    <property type="term" value="C:cytoplasm"/>
    <property type="evidence" value="ECO:0007669"/>
    <property type="project" value="TreeGrafter"/>
</dbReference>
<comment type="similarity">
    <text evidence="2 10">Belongs to the gluconokinase GntK/GntV family.</text>
</comment>
<dbReference type="OrthoDB" id="9813917at2"/>
<evidence type="ECO:0000256" key="6">
    <source>
        <dbReference type="ARBA" id="ARBA00022777"/>
    </source>
</evidence>
<dbReference type="AlphaFoldDB" id="A0A0D7WDJ1"/>
<dbReference type="FunFam" id="3.40.50.300:FF:000522">
    <property type="entry name" value="Gluconokinase"/>
    <property type="match status" value="1"/>
</dbReference>
<gene>
    <name evidence="11" type="ORF">PW52_01750</name>
</gene>
<evidence type="ECO:0000256" key="2">
    <source>
        <dbReference type="ARBA" id="ARBA00008420"/>
    </source>
</evidence>
<dbReference type="GO" id="GO:0046316">
    <property type="term" value="F:gluconokinase activity"/>
    <property type="evidence" value="ECO:0007669"/>
    <property type="project" value="UniProtKB-EC"/>
</dbReference>
<name>A0A0D7WDJ1_9FLAO</name>
<evidence type="ECO:0000313" key="11">
    <source>
        <dbReference type="EMBL" id="KJD37196.1"/>
    </source>
</evidence>
<dbReference type="RefSeq" id="WP_044631184.1">
    <property type="nucleotide sequence ID" value="NZ_JTDW01000001.1"/>
</dbReference>
<dbReference type="NCBIfam" id="TIGR01313">
    <property type="entry name" value="therm_gnt_kin"/>
    <property type="match status" value="1"/>
</dbReference>
<keyword evidence="6 10" id="KW-0418">Kinase</keyword>
<dbReference type="STRING" id="1435349.PW52_01750"/>
<keyword evidence="8" id="KW-0311">Gluconate utilization</keyword>
<accession>A0A0D7WDJ1</accession>
<dbReference type="PANTHER" id="PTHR43442:SF3">
    <property type="entry name" value="GLUCONOKINASE-RELATED"/>
    <property type="match status" value="1"/>
</dbReference>
<comment type="caution">
    <text evidence="11">The sequence shown here is derived from an EMBL/GenBank/DDBJ whole genome shotgun (WGS) entry which is preliminary data.</text>
</comment>
<dbReference type="SUPFAM" id="SSF52540">
    <property type="entry name" value="P-loop containing nucleoside triphosphate hydrolases"/>
    <property type="match status" value="1"/>
</dbReference>
<dbReference type="Gene3D" id="3.40.50.300">
    <property type="entry name" value="P-loop containing nucleotide triphosphate hydrolases"/>
    <property type="match status" value="1"/>
</dbReference>
<dbReference type="GO" id="GO:0019521">
    <property type="term" value="P:D-gluconate metabolic process"/>
    <property type="evidence" value="ECO:0007669"/>
    <property type="project" value="UniProtKB-KW"/>
</dbReference>
<keyword evidence="12" id="KW-1185">Reference proteome</keyword>
<evidence type="ECO:0000256" key="5">
    <source>
        <dbReference type="ARBA" id="ARBA00022741"/>
    </source>
</evidence>
<dbReference type="EMBL" id="JTDW01000001">
    <property type="protein sequence ID" value="KJD37196.1"/>
    <property type="molecule type" value="Genomic_DNA"/>
</dbReference>
<dbReference type="GO" id="GO:0005524">
    <property type="term" value="F:ATP binding"/>
    <property type="evidence" value="ECO:0007669"/>
    <property type="project" value="UniProtKB-KW"/>
</dbReference>
<evidence type="ECO:0000313" key="12">
    <source>
        <dbReference type="Proteomes" id="UP000032578"/>
    </source>
</evidence>
<comment type="catalytic activity">
    <reaction evidence="9 10">
        <text>D-gluconate + ATP = 6-phospho-D-gluconate + ADP + H(+)</text>
        <dbReference type="Rhea" id="RHEA:19433"/>
        <dbReference type="ChEBI" id="CHEBI:15378"/>
        <dbReference type="ChEBI" id="CHEBI:18391"/>
        <dbReference type="ChEBI" id="CHEBI:30616"/>
        <dbReference type="ChEBI" id="CHEBI:58759"/>
        <dbReference type="ChEBI" id="CHEBI:456216"/>
        <dbReference type="EC" id="2.7.1.12"/>
    </reaction>
</comment>
<organism evidence="11 12">
    <name type="scientific">Neotamlana sedimentorum</name>
    <dbReference type="NCBI Taxonomy" id="1435349"/>
    <lineage>
        <taxon>Bacteria</taxon>
        <taxon>Pseudomonadati</taxon>
        <taxon>Bacteroidota</taxon>
        <taxon>Flavobacteriia</taxon>
        <taxon>Flavobacteriales</taxon>
        <taxon>Flavobacteriaceae</taxon>
        <taxon>Neotamlana</taxon>
    </lineage>
</organism>
<dbReference type="PATRIC" id="fig|1435349.4.peg.364"/>
<evidence type="ECO:0000256" key="7">
    <source>
        <dbReference type="ARBA" id="ARBA00022840"/>
    </source>
</evidence>
<dbReference type="InterPro" id="IPR031322">
    <property type="entry name" value="Shikimate/glucono_kinase"/>
</dbReference>
<evidence type="ECO:0000256" key="10">
    <source>
        <dbReference type="RuleBase" id="RU363066"/>
    </source>
</evidence>
<dbReference type="Proteomes" id="UP000032578">
    <property type="component" value="Unassembled WGS sequence"/>
</dbReference>
<dbReference type="Pfam" id="PF01202">
    <property type="entry name" value="SKI"/>
    <property type="match status" value="1"/>
</dbReference>
<dbReference type="EC" id="2.7.1.12" evidence="3 10"/>
<keyword evidence="7 10" id="KW-0067">ATP-binding</keyword>
<reference evidence="11 12" key="1">
    <citation type="submission" date="2014-11" db="EMBL/GenBank/DDBJ databases">
        <title>Tamlana sedimentorum sp. nov., isolated from shallow sand sediments of the Sea of Japan.</title>
        <authorList>
            <person name="Romanenko L.A."/>
        </authorList>
    </citation>
    <scope>NUCLEOTIDE SEQUENCE [LARGE SCALE GENOMIC DNA]</scope>
    <source>
        <strain evidence="11 12">JCM 19808</strain>
    </source>
</reference>
<evidence type="ECO:0000256" key="1">
    <source>
        <dbReference type="ARBA" id="ARBA00004761"/>
    </source>
</evidence>